<evidence type="ECO:0000256" key="1">
    <source>
        <dbReference type="SAM" id="Coils"/>
    </source>
</evidence>
<reference evidence="4" key="1">
    <citation type="submission" date="2021-03" db="EMBL/GenBank/DDBJ databases">
        <title>Comparative genomics and phylogenomic investigation of the class Geoglossomycetes provide insights into ecological specialization and systematics.</title>
        <authorList>
            <person name="Melie T."/>
            <person name="Pirro S."/>
            <person name="Miller A.N."/>
            <person name="Quandt A."/>
        </authorList>
    </citation>
    <scope>NUCLEOTIDE SEQUENCE</scope>
    <source>
        <strain evidence="4">GBOQ0MN5Z8</strain>
    </source>
</reference>
<comment type="caution">
    <text evidence="4">The sequence shown here is derived from an EMBL/GenBank/DDBJ whole genome shotgun (WGS) entry which is preliminary data.</text>
</comment>
<feature type="compositionally biased region" description="Low complexity" evidence="2">
    <location>
        <begin position="92"/>
        <end position="116"/>
    </location>
</feature>
<evidence type="ECO:0000256" key="3">
    <source>
        <dbReference type="SAM" id="Phobius"/>
    </source>
</evidence>
<sequence>MSDQYSYNGGDYYCLSTMVTPEVVQLITVTDGSASGLYTIITGPTAIVTPKTSGTSTGRAVMAAPFSVRWKSAEETLFPSRPPPQTSQTHNATSASSAPPAPTTAGTAPTAAGTATASSTAHRTLSNGAIAGVAIAAVVTVMLTTVALVYFLRRKRSGLGFAAAQIRPRKRKEEVPPASGSNSGGTRETTVANAPNYRSHGPLNLSALIPTELPAPGHVHSTSPALSSLDDHAPVSSPTSPQAPHSTPSQPSQSSSPLLATTTRTSAGRPLAEQLRELEAEEERLKELGRVAQRKREVLERLERGEE</sequence>
<keyword evidence="1" id="KW-0175">Coiled coil</keyword>
<evidence type="ECO:0000313" key="5">
    <source>
        <dbReference type="Proteomes" id="UP000698800"/>
    </source>
</evidence>
<feature type="region of interest" description="Disordered" evidence="2">
    <location>
        <begin position="165"/>
        <end position="199"/>
    </location>
</feature>
<feature type="coiled-coil region" evidence="1">
    <location>
        <begin position="271"/>
        <end position="305"/>
    </location>
</feature>
<feature type="compositionally biased region" description="Low complexity" evidence="2">
    <location>
        <begin position="236"/>
        <end position="263"/>
    </location>
</feature>
<protein>
    <submittedName>
        <fullName evidence="4">Uncharacterized protein</fullName>
    </submittedName>
</protein>
<keyword evidence="3" id="KW-0472">Membrane</keyword>
<gene>
    <name evidence="4" type="ORF">FGG08_007440</name>
</gene>
<dbReference type="EMBL" id="JAGHQL010000305">
    <property type="protein sequence ID" value="KAH0533949.1"/>
    <property type="molecule type" value="Genomic_DNA"/>
</dbReference>
<feature type="region of interest" description="Disordered" evidence="2">
    <location>
        <begin position="77"/>
        <end position="116"/>
    </location>
</feature>
<proteinExistence type="predicted"/>
<evidence type="ECO:0000256" key="2">
    <source>
        <dbReference type="SAM" id="MobiDB-lite"/>
    </source>
</evidence>
<evidence type="ECO:0000313" key="4">
    <source>
        <dbReference type="EMBL" id="KAH0533949.1"/>
    </source>
</evidence>
<keyword evidence="5" id="KW-1185">Reference proteome</keyword>
<feature type="transmembrane region" description="Helical" evidence="3">
    <location>
        <begin position="129"/>
        <end position="152"/>
    </location>
</feature>
<name>A0A9P8HU78_9PEZI</name>
<keyword evidence="3" id="KW-0812">Transmembrane</keyword>
<feature type="region of interest" description="Disordered" evidence="2">
    <location>
        <begin position="214"/>
        <end position="270"/>
    </location>
</feature>
<dbReference type="Proteomes" id="UP000698800">
    <property type="component" value="Unassembled WGS sequence"/>
</dbReference>
<keyword evidence="3" id="KW-1133">Transmembrane helix</keyword>
<accession>A0A9P8HU78</accession>
<organism evidence="4 5">
    <name type="scientific">Glutinoglossum americanum</name>
    <dbReference type="NCBI Taxonomy" id="1670608"/>
    <lineage>
        <taxon>Eukaryota</taxon>
        <taxon>Fungi</taxon>
        <taxon>Dikarya</taxon>
        <taxon>Ascomycota</taxon>
        <taxon>Pezizomycotina</taxon>
        <taxon>Geoglossomycetes</taxon>
        <taxon>Geoglossales</taxon>
        <taxon>Geoglossaceae</taxon>
        <taxon>Glutinoglossum</taxon>
    </lineage>
</organism>
<dbReference type="AlphaFoldDB" id="A0A9P8HU78"/>
<feature type="compositionally biased region" description="Polar residues" evidence="2">
    <location>
        <begin position="179"/>
        <end position="193"/>
    </location>
</feature>